<feature type="transmembrane region" description="Helical" evidence="12">
    <location>
        <begin position="291"/>
        <end position="309"/>
    </location>
</feature>
<keyword evidence="3" id="KW-1003">Cell membrane</keyword>
<evidence type="ECO:0000313" key="16">
    <source>
        <dbReference type="EMBL" id="TWI82410.1"/>
    </source>
</evidence>
<keyword evidence="10 12" id="KW-1133">Transmembrane helix</keyword>
<dbReference type="PROSITE" id="PS50990">
    <property type="entry name" value="PEPTIDASE_C39"/>
    <property type="match status" value="1"/>
</dbReference>
<keyword evidence="4" id="KW-0645">Protease</keyword>
<keyword evidence="5 12" id="KW-0812">Transmembrane</keyword>
<dbReference type="Proteomes" id="UP000316778">
    <property type="component" value="Unassembled WGS sequence"/>
</dbReference>
<evidence type="ECO:0000256" key="1">
    <source>
        <dbReference type="ARBA" id="ARBA00004651"/>
    </source>
</evidence>
<dbReference type="InterPro" id="IPR027417">
    <property type="entry name" value="P-loop_NTPase"/>
</dbReference>
<dbReference type="Gene3D" id="3.40.50.300">
    <property type="entry name" value="P-loop containing nucleotide triphosphate hydrolases"/>
    <property type="match status" value="1"/>
</dbReference>
<dbReference type="AlphaFoldDB" id="A0A562SNZ3"/>
<dbReference type="SUPFAM" id="SSF90123">
    <property type="entry name" value="ABC transporter transmembrane region"/>
    <property type="match status" value="1"/>
</dbReference>
<evidence type="ECO:0000256" key="6">
    <source>
        <dbReference type="ARBA" id="ARBA00022741"/>
    </source>
</evidence>
<dbReference type="Pfam" id="PF03412">
    <property type="entry name" value="Peptidase_C39"/>
    <property type="match status" value="1"/>
</dbReference>
<dbReference type="PROSITE" id="PS00211">
    <property type="entry name" value="ABC_TRANSPORTER_1"/>
    <property type="match status" value="1"/>
</dbReference>
<dbReference type="SUPFAM" id="SSF52540">
    <property type="entry name" value="P-loop containing nucleoside triphosphate hydrolases"/>
    <property type="match status" value="1"/>
</dbReference>
<dbReference type="InterPro" id="IPR036640">
    <property type="entry name" value="ABC1_TM_sf"/>
</dbReference>
<feature type="domain" description="ABC transmembrane type-1" evidence="14">
    <location>
        <begin position="155"/>
        <end position="434"/>
    </location>
</feature>
<protein>
    <submittedName>
        <fullName evidence="16">Bacteriocin-processing peptidase</fullName>
    </submittedName>
</protein>
<evidence type="ECO:0000256" key="8">
    <source>
        <dbReference type="ARBA" id="ARBA00022840"/>
    </source>
</evidence>
<feature type="domain" description="ABC transporter" evidence="13">
    <location>
        <begin position="467"/>
        <end position="702"/>
    </location>
</feature>
<evidence type="ECO:0000256" key="10">
    <source>
        <dbReference type="ARBA" id="ARBA00022989"/>
    </source>
</evidence>
<dbReference type="PROSITE" id="PS50893">
    <property type="entry name" value="ABC_TRANSPORTER_2"/>
    <property type="match status" value="1"/>
</dbReference>
<evidence type="ECO:0000256" key="4">
    <source>
        <dbReference type="ARBA" id="ARBA00022670"/>
    </source>
</evidence>
<evidence type="ECO:0000259" key="15">
    <source>
        <dbReference type="PROSITE" id="PS50990"/>
    </source>
</evidence>
<evidence type="ECO:0000256" key="2">
    <source>
        <dbReference type="ARBA" id="ARBA00022448"/>
    </source>
</evidence>
<dbReference type="CDD" id="cd02418">
    <property type="entry name" value="Peptidase_C39B"/>
    <property type="match status" value="1"/>
</dbReference>
<evidence type="ECO:0000256" key="9">
    <source>
        <dbReference type="ARBA" id="ARBA00022967"/>
    </source>
</evidence>
<dbReference type="GO" id="GO:0006508">
    <property type="term" value="P:proteolysis"/>
    <property type="evidence" value="ECO:0007669"/>
    <property type="project" value="UniProtKB-KW"/>
</dbReference>
<dbReference type="FunFam" id="3.40.50.300:FF:000299">
    <property type="entry name" value="ABC transporter ATP-binding protein/permease"/>
    <property type="match status" value="1"/>
</dbReference>
<evidence type="ECO:0000256" key="11">
    <source>
        <dbReference type="ARBA" id="ARBA00023136"/>
    </source>
</evidence>
<keyword evidence="2" id="KW-0813">Transport</keyword>
<proteinExistence type="predicted"/>
<dbReference type="InterPro" id="IPR039421">
    <property type="entry name" value="Type_1_exporter"/>
</dbReference>
<dbReference type="InterPro" id="IPR017871">
    <property type="entry name" value="ABC_transporter-like_CS"/>
</dbReference>
<evidence type="ECO:0000256" key="7">
    <source>
        <dbReference type="ARBA" id="ARBA00022801"/>
    </source>
</evidence>
<evidence type="ECO:0000259" key="14">
    <source>
        <dbReference type="PROSITE" id="PS50929"/>
    </source>
</evidence>
<dbReference type="PROSITE" id="PS50929">
    <property type="entry name" value="ABC_TM1F"/>
    <property type="match status" value="1"/>
</dbReference>
<dbReference type="GO" id="GO:0043214">
    <property type="term" value="F:ABC-type bacteriocin transporter activity"/>
    <property type="evidence" value="ECO:0007669"/>
    <property type="project" value="InterPro"/>
</dbReference>
<evidence type="ECO:0000259" key="13">
    <source>
        <dbReference type="PROSITE" id="PS50893"/>
    </source>
</evidence>
<gene>
    <name evidence="16" type="ORF">LX66_4982</name>
</gene>
<dbReference type="InterPro" id="IPR011527">
    <property type="entry name" value="ABC1_TM_dom"/>
</dbReference>
<keyword evidence="17" id="KW-1185">Reference proteome</keyword>
<dbReference type="InterPro" id="IPR003439">
    <property type="entry name" value="ABC_transporter-like_ATP-bd"/>
</dbReference>
<evidence type="ECO:0000256" key="5">
    <source>
        <dbReference type="ARBA" id="ARBA00022692"/>
    </source>
</evidence>
<feature type="transmembrane region" description="Helical" evidence="12">
    <location>
        <begin position="262"/>
        <end position="285"/>
    </location>
</feature>
<dbReference type="CDD" id="cd18570">
    <property type="entry name" value="ABC_6TM_PCAT1_LagD_like"/>
    <property type="match status" value="1"/>
</dbReference>
<dbReference type="GO" id="GO:0008234">
    <property type="term" value="F:cysteine-type peptidase activity"/>
    <property type="evidence" value="ECO:0007669"/>
    <property type="project" value="InterPro"/>
</dbReference>
<accession>A0A562SNZ3</accession>
<dbReference type="GO" id="GO:0015421">
    <property type="term" value="F:ABC-type oligopeptide transporter activity"/>
    <property type="evidence" value="ECO:0007669"/>
    <property type="project" value="TreeGrafter"/>
</dbReference>
<dbReference type="Gene3D" id="1.20.1560.10">
    <property type="entry name" value="ABC transporter type 1, transmembrane domain"/>
    <property type="match status" value="1"/>
</dbReference>
<dbReference type="Pfam" id="PF00005">
    <property type="entry name" value="ABC_tran"/>
    <property type="match status" value="1"/>
</dbReference>
<comment type="caution">
    <text evidence="16">The sequence shown here is derived from an EMBL/GenBank/DDBJ whole genome shotgun (WGS) entry which is preliminary data.</text>
</comment>
<feature type="domain" description="Peptidase C39" evidence="15">
    <location>
        <begin position="1"/>
        <end position="122"/>
    </location>
</feature>
<keyword evidence="11 12" id="KW-0472">Membrane</keyword>
<reference evidence="16 17" key="1">
    <citation type="journal article" date="2013" name="Stand. Genomic Sci.">
        <title>Genomic Encyclopedia of Type Strains, Phase I: The one thousand microbial genomes (KMG-I) project.</title>
        <authorList>
            <person name="Kyrpides N.C."/>
            <person name="Woyke T."/>
            <person name="Eisen J.A."/>
            <person name="Garrity G."/>
            <person name="Lilburn T.G."/>
            <person name="Beck B.J."/>
            <person name="Whitman W.B."/>
            <person name="Hugenholtz P."/>
            <person name="Klenk H.P."/>
        </authorList>
    </citation>
    <scope>NUCLEOTIDE SEQUENCE [LARGE SCALE GENOMIC DNA]</scope>
    <source>
        <strain evidence="16 17">DSM 13484</strain>
    </source>
</reference>
<dbReference type="PANTHER" id="PTHR43394">
    <property type="entry name" value="ATP-DEPENDENT PERMEASE MDL1, MITOCHONDRIAL"/>
    <property type="match status" value="1"/>
</dbReference>
<dbReference type="PANTHER" id="PTHR43394:SF1">
    <property type="entry name" value="ATP-BINDING CASSETTE SUB-FAMILY B MEMBER 10, MITOCHONDRIAL"/>
    <property type="match status" value="1"/>
</dbReference>
<dbReference type="NCBIfam" id="TIGR01193">
    <property type="entry name" value="bacteriocin_ABC"/>
    <property type="match status" value="1"/>
</dbReference>
<dbReference type="Pfam" id="PF00664">
    <property type="entry name" value="ABC_membrane"/>
    <property type="match status" value="1"/>
</dbReference>
<dbReference type="SMART" id="SM00382">
    <property type="entry name" value="AAA"/>
    <property type="match status" value="1"/>
</dbReference>
<feature type="transmembrane region" description="Helical" evidence="12">
    <location>
        <begin position="372"/>
        <end position="397"/>
    </location>
</feature>
<evidence type="ECO:0000256" key="3">
    <source>
        <dbReference type="ARBA" id="ARBA00022475"/>
    </source>
</evidence>
<name>A0A562SNZ3_CHIJA</name>
<dbReference type="InterPro" id="IPR003593">
    <property type="entry name" value="AAA+_ATPase"/>
</dbReference>
<feature type="transmembrane region" description="Helical" evidence="12">
    <location>
        <begin position="151"/>
        <end position="173"/>
    </location>
</feature>
<dbReference type="InterPro" id="IPR005897">
    <property type="entry name" value="Pept_C39_ABC_bacteriocin"/>
</dbReference>
<dbReference type="InterPro" id="IPR005074">
    <property type="entry name" value="Peptidase_C39"/>
</dbReference>
<keyword evidence="7" id="KW-0378">Hydrolase</keyword>
<dbReference type="GO" id="GO:0005524">
    <property type="term" value="F:ATP binding"/>
    <property type="evidence" value="ECO:0007669"/>
    <property type="project" value="UniProtKB-KW"/>
</dbReference>
<dbReference type="GO" id="GO:0016887">
    <property type="term" value="F:ATP hydrolysis activity"/>
    <property type="evidence" value="ECO:0007669"/>
    <property type="project" value="InterPro"/>
</dbReference>
<keyword evidence="6" id="KW-0547">Nucleotide-binding</keyword>
<comment type="subcellular location">
    <subcellularLocation>
        <location evidence="1">Cell membrane</location>
        <topology evidence="1">Multi-pass membrane protein</topology>
    </subcellularLocation>
</comment>
<organism evidence="16 17">
    <name type="scientific">Chitinophaga japonensis</name>
    <name type="common">Flexibacter japonensis</name>
    <dbReference type="NCBI Taxonomy" id="104662"/>
    <lineage>
        <taxon>Bacteria</taxon>
        <taxon>Pseudomonadati</taxon>
        <taxon>Bacteroidota</taxon>
        <taxon>Chitinophagia</taxon>
        <taxon>Chitinophagales</taxon>
        <taxon>Chitinophagaceae</taxon>
        <taxon>Chitinophaga</taxon>
    </lineage>
</organism>
<dbReference type="Gene3D" id="3.90.70.10">
    <property type="entry name" value="Cysteine proteinases"/>
    <property type="match status" value="1"/>
</dbReference>
<feature type="transmembrane region" description="Helical" evidence="12">
    <location>
        <begin position="188"/>
        <end position="206"/>
    </location>
</feature>
<evidence type="ECO:0000256" key="12">
    <source>
        <dbReference type="SAM" id="Phobius"/>
    </source>
</evidence>
<keyword evidence="8" id="KW-0067">ATP-binding</keyword>
<dbReference type="GO" id="GO:0005886">
    <property type="term" value="C:plasma membrane"/>
    <property type="evidence" value="ECO:0007669"/>
    <property type="project" value="UniProtKB-SubCell"/>
</dbReference>
<keyword evidence="9" id="KW-1278">Translocase</keyword>
<sequence length="719" mass="80126">MTDCGAACLASVAAYYKLKLPVARIRQYAATDQKGTNVLGLIEASEKLGFSAKGVKCPWESLFKVPLPAVAHITVKGGLHHFVVIYRVSRRCVQVMDPGEGRMHKLPHESFKAQWTGVLLLLMPGEQFREGDEKVPVLRRFSFLLQPHRSMLLQVLLGAVMYTLLGLSTSIFLQKIVDQVLPGGNRNLLHLMGVIMVMLLFLQAFINHARTLLTIKTGQLIDARLILGYYKHLLRLPQRFFDTMRTGEIISRINDAVKIRTFINDVLIMFAVNIFIVLFSFALMFTLYWKLALVMLLVVPLYSLIYYFSNRVNRKTQRKLMERAAELESQLVESVGSVGTIKRFGLEEFANLKMENRFIRLLGTTYRSSVNALWIGNSGSLTSVLFTVILLWVGAGFVMDTRITPGELLSFYAVIGYFTGPVTQLIGMNRTIQDALIAADRLFEIMDLEQEAAGQQATLTPELAGDIEFKGVHFKYGTRAAVFQDLNLRMRKGQVTAVVGESGSGKTTLLSLLQGIYPVKQGSIMIGDFDIRYLSPESLRRVIGVVPQQVDLFAGNVIENIAVGAPEPDMSRVIRTCKELGMAEFIEQLPEGFHTYLGENGVNLSGGQRQRLAIARALYRDPEVLILDEATSSLDSVSEQYIRQVIDSLRNRGKTVLVIAHRLSTVAQADKIVVLSKGKVAEEGPHHTLLEAKGAYYQLWRQQVPDCAPSAHIAAANNT</sequence>
<dbReference type="EMBL" id="VLLG01000006">
    <property type="protein sequence ID" value="TWI82410.1"/>
    <property type="molecule type" value="Genomic_DNA"/>
</dbReference>
<evidence type="ECO:0000313" key="17">
    <source>
        <dbReference type="Proteomes" id="UP000316778"/>
    </source>
</evidence>